<evidence type="ECO:0000256" key="7">
    <source>
        <dbReference type="ARBA" id="ARBA00023136"/>
    </source>
</evidence>
<evidence type="ECO:0000256" key="4">
    <source>
        <dbReference type="ARBA" id="ARBA00022679"/>
    </source>
</evidence>
<evidence type="ECO:0000259" key="10">
    <source>
        <dbReference type="PROSITE" id="PS50263"/>
    </source>
</evidence>
<dbReference type="PANTHER" id="PTHR38686:SF1">
    <property type="entry name" value="APOLIPOPROTEIN N-ACYLTRANSFERASE"/>
    <property type="match status" value="1"/>
</dbReference>
<comment type="similarity">
    <text evidence="2 9">Belongs to the CN hydrolase family. Apolipoprotein N-acyltransferase subfamily.</text>
</comment>
<dbReference type="Pfam" id="PF20154">
    <property type="entry name" value="LNT_N"/>
    <property type="match status" value="1"/>
</dbReference>
<feature type="transmembrane region" description="Helical" evidence="9">
    <location>
        <begin position="122"/>
        <end position="141"/>
    </location>
</feature>
<organism evidence="11 12">
    <name type="scientific">Tateyamaria omphalii</name>
    <dbReference type="NCBI Taxonomy" id="299262"/>
    <lineage>
        <taxon>Bacteria</taxon>
        <taxon>Pseudomonadati</taxon>
        <taxon>Pseudomonadota</taxon>
        <taxon>Alphaproteobacteria</taxon>
        <taxon>Rhodobacterales</taxon>
        <taxon>Roseobacteraceae</taxon>
        <taxon>Tateyamaria</taxon>
    </lineage>
</organism>
<evidence type="ECO:0000313" key="11">
    <source>
        <dbReference type="EMBL" id="APX10855.1"/>
    </source>
</evidence>
<keyword evidence="8 9" id="KW-0012">Acyltransferase</keyword>
<dbReference type="STRING" id="299262.BWR18_03460"/>
<dbReference type="EC" id="2.3.1.269" evidence="9"/>
<keyword evidence="11" id="KW-0449">Lipoprotein</keyword>
<keyword evidence="3 9" id="KW-1003">Cell membrane</keyword>
<evidence type="ECO:0000256" key="2">
    <source>
        <dbReference type="ARBA" id="ARBA00010065"/>
    </source>
</evidence>
<dbReference type="Pfam" id="PF00795">
    <property type="entry name" value="CN_hydrolase"/>
    <property type="match status" value="1"/>
</dbReference>
<dbReference type="SUPFAM" id="SSF56317">
    <property type="entry name" value="Carbon-nitrogen hydrolase"/>
    <property type="match status" value="1"/>
</dbReference>
<dbReference type="Gene3D" id="3.60.110.10">
    <property type="entry name" value="Carbon-nitrogen hydrolase"/>
    <property type="match status" value="1"/>
</dbReference>
<feature type="transmembrane region" description="Helical" evidence="9">
    <location>
        <begin position="92"/>
        <end position="115"/>
    </location>
</feature>
<evidence type="ECO:0000256" key="6">
    <source>
        <dbReference type="ARBA" id="ARBA00022989"/>
    </source>
</evidence>
<comment type="catalytic activity">
    <reaction evidence="9">
        <text>N-terminal S-1,2-diacyl-sn-glyceryl-L-cysteinyl-[lipoprotein] + a glycerophospholipid = N-acyl-S-1,2-diacyl-sn-glyceryl-L-cysteinyl-[lipoprotein] + a 2-acyl-sn-glycero-3-phospholipid + H(+)</text>
        <dbReference type="Rhea" id="RHEA:48228"/>
        <dbReference type="Rhea" id="RHEA-COMP:14681"/>
        <dbReference type="Rhea" id="RHEA-COMP:14684"/>
        <dbReference type="ChEBI" id="CHEBI:15378"/>
        <dbReference type="ChEBI" id="CHEBI:136912"/>
        <dbReference type="ChEBI" id="CHEBI:140656"/>
        <dbReference type="ChEBI" id="CHEBI:140657"/>
        <dbReference type="ChEBI" id="CHEBI:140660"/>
        <dbReference type="EC" id="2.3.1.269"/>
    </reaction>
</comment>
<keyword evidence="6 9" id="KW-1133">Transmembrane helix</keyword>
<sequence length="505" mass="54020">MTRLRARIEHAPIWAQVPLAMAAGAAGSFAHAPFDLPIAILIPLIAAFGLLSIARSVTSAGLLGLALGAGYFAATLTWIVEPFQVDAATTGWMAPFALLFMSVGLGLFWAAALALSRWAGAHSWVLVFAMTGTEMLRAYLLTGFPWATPPQALVGGMAGHLLSWAGPHGTMLVMMAAAGLAWAVPREWVKVAIVVALAAVIDVIPLRSADSPLTDKTVRLIQPNAPQQEKWDPARIPTFINRQIDYTADGDVPDLVVWPETALPYLLDQAQPALDVIAEAARGAPVVLGIQREEAEQYYNSLVTLDATGHVTQIYDKHHLVPFGEYMPLPGLFRRLGIQSIAERVDGGYTPGPGPQLLDMGPLGKALPLICYEAVFAHDVGASPERPDFLMQLTNDAWFGMRSGPQQHLAQAQMRAIEQGLPLIRAANTGISAVIDPEGRITASLALNQAGYMDARLPAPGAPTLYSRTGDLPWVLLVMLGLIGAVLHRAQTRRAQPIDAPAPEA</sequence>
<keyword evidence="5 9" id="KW-0812">Transmembrane</keyword>
<dbReference type="PROSITE" id="PS50263">
    <property type="entry name" value="CN_HYDROLASE"/>
    <property type="match status" value="1"/>
</dbReference>
<feature type="transmembrane region" description="Helical" evidence="9">
    <location>
        <begin position="191"/>
        <end position="209"/>
    </location>
</feature>
<dbReference type="OrthoDB" id="9804277at2"/>
<comment type="function">
    <text evidence="9">Catalyzes the phospholipid dependent N-acylation of the N-terminal cysteine of apolipoprotein, the last step in lipoprotein maturation.</text>
</comment>
<dbReference type="HAMAP" id="MF_01148">
    <property type="entry name" value="Lnt"/>
    <property type="match status" value="1"/>
</dbReference>
<dbReference type="GO" id="GO:0016410">
    <property type="term" value="F:N-acyltransferase activity"/>
    <property type="evidence" value="ECO:0007669"/>
    <property type="project" value="UniProtKB-UniRule"/>
</dbReference>
<accession>A0A1P8MS27</accession>
<dbReference type="CDD" id="cd07571">
    <property type="entry name" value="ALP_N-acyl_transferase"/>
    <property type="match status" value="1"/>
</dbReference>
<gene>
    <name evidence="9" type="primary">lnt</name>
    <name evidence="11" type="ORF">BWR18_03460</name>
</gene>
<dbReference type="UniPathway" id="UPA00666"/>
<dbReference type="PANTHER" id="PTHR38686">
    <property type="entry name" value="APOLIPOPROTEIN N-ACYLTRANSFERASE"/>
    <property type="match status" value="1"/>
</dbReference>
<dbReference type="KEGG" id="tom:BWR18_03460"/>
<feature type="transmembrane region" description="Helical" evidence="9">
    <location>
        <begin position="12"/>
        <end position="30"/>
    </location>
</feature>
<dbReference type="EMBL" id="CP019312">
    <property type="protein sequence ID" value="APX10855.1"/>
    <property type="molecule type" value="Genomic_DNA"/>
</dbReference>
<comment type="subcellular location">
    <subcellularLocation>
        <location evidence="1 9">Cell membrane</location>
        <topology evidence="1 9">Multi-pass membrane protein</topology>
    </subcellularLocation>
</comment>
<dbReference type="InterPro" id="IPR004563">
    <property type="entry name" value="Apolipo_AcylTrfase"/>
</dbReference>
<feature type="transmembrane region" description="Helical" evidence="9">
    <location>
        <begin position="61"/>
        <end position="80"/>
    </location>
</feature>
<dbReference type="GO" id="GO:0042158">
    <property type="term" value="P:lipoprotein biosynthetic process"/>
    <property type="evidence" value="ECO:0007669"/>
    <property type="project" value="UniProtKB-UniRule"/>
</dbReference>
<dbReference type="NCBIfam" id="TIGR00546">
    <property type="entry name" value="lnt"/>
    <property type="match status" value="1"/>
</dbReference>
<keyword evidence="4 9" id="KW-0808">Transferase</keyword>
<keyword evidence="7 9" id="KW-0472">Membrane</keyword>
<dbReference type="InterPro" id="IPR045378">
    <property type="entry name" value="LNT_N"/>
</dbReference>
<evidence type="ECO:0000256" key="5">
    <source>
        <dbReference type="ARBA" id="ARBA00022692"/>
    </source>
</evidence>
<evidence type="ECO:0000256" key="3">
    <source>
        <dbReference type="ARBA" id="ARBA00022475"/>
    </source>
</evidence>
<dbReference type="Proteomes" id="UP000186336">
    <property type="component" value="Chromosome"/>
</dbReference>
<evidence type="ECO:0000313" key="12">
    <source>
        <dbReference type="Proteomes" id="UP000186336"/>
    </source>
</evidence>
<dbReference type="RefSeq" id="WP_076626722.1">
    <property type="nucleotide sequence ID" value="NZ_CP019312.1"/>
</dbReference>
<reference evidence="11 12" key="1">
    <citation type="submission" date="2017-01" db="EMBL/GenBank/DDBJ databases">
        <title>Complete genome of Tateyamaria omphalii DOK1-4 isolated from seawater in Dokdo.</title>
        <authorList>
            <person name="Kim J.H."/>
            <person name="Chi W.-J."/>
        </authorList>
    </citation>
    <scope>NUCLEOTIDE SEQUENCE [LARGE SCALE GENOMIC DNA]</scope>
    <source>
        <strain evidence="11 12">DOK1-4</strain>
    </source>
</reference>
<evidence type="ECO:0000256" key="1">
    <source>
        <dbReference type="ARBA" id="ARBA00004651"/>
    </source>
</evidence>
<keyword evidence="12" id="KW-1185">Reference proteome</keyword>
<feature type="domain" description="CN hydrolase" evidence="10">
    <location>
        <begin position="221"/>
        <end position="459"/>
    </location>
</feature>
<feature type="transmembrane region" description="Helical" evidence="9">
    <location>
        <begin position="36"/>
        <end position="54"/>
    </location>
</feature>
<evidence type="ECO:0000256" key="8">
    <source>
        <dbReference type="ARBA" id="ARBA00023315"/>
    </source>
</evidence>
<dbReference type="InterPro" id="IPR003010">
    <property type="entry name" value="C-N_Hydrolase"/>
</dbReference>
<dbReference type="InterPro" id="IPR036526">
    <property type="entry name" value="C-N_Hydrolase_sf"/>
</dbReference>
<comment type="pathway">
    <text evidence="9">Protein modification; lipoprotein biosynthesis (N-acyl transfer).</text>
</comment>
<dbReference type="AlphaFoldDB" id="A0A1P8MS27"/>
<name>A0A1P8MS27_9RHOB</name>
<protein>
    <recommendedName>
        <fullName evidence="9">Apolipoprotein N-acyltransferase</fullName>
        <shortName evidence="9">ALP N-acyltransferase</shortName>
        <ecNumber evidence="9">2.3.1.269</ecNumber>
    </recommendedName>
</protein>
<evidence type="ECO:0000256" key="9">
    <source>
        <dbReference type="HAMAP-Rule" id="MF_01148"/>
    </source>
</evidence>
<proteinExistence type="inferred from homology"/>
<dbReference type="GO" id="GO:0005886">
    <property type="term" value="C:plasma membrane"/>
    <property type="evidence" value="ECO:0007669"/>
    <property type="project" value="UniProtKB-SubCell"/>
</dbReference>
<feature type="transmembrane region" description="Helical" evidence="9">
    <location>
        <begin position="161"/>
        <end position="184"/>
    </location>
</feature>